<keyword evidence="2" id="KW-1185">Reference proteome</keyword>
<dbReference type="RefSeq" id="WP_126296139.1">
    <property type="nucleotide sequence ID" value="NZ_CP155468.1"/>
</dbReference>
<organism evidence="1 2">
    <name type="scientific">Lysinibacillus telephonicus</name>
    <dbReference type="NCBI Taxonomy" id="1714840"/>
    <lineage>
        <taxon>Bacteria</taxon>
        <taxon>Bacillati</taxon>
        <taxon>Bacillota</taxon>
        <taxon>Bacilli</taxon>
        <taxon>Bacillales</taxon>
        <taxon>Bacillaceae</taxon>
        <taxon>Lysinibacillus</taxon>
    </lineage>
</organism>
<accession>A0A3S0QNM2</accession>
<dbReference type="EMBL" id="RXNR01000096">
    <property type="protein sequence ID" value="RTQ87431.1"/>
    <property type="molecule type" value="Genomic_DNA"/>
</dbReference>
<dbReference type="OrthoDB" id="2738952at2"/>
<evidence type="ECO:0000313" key="2">
    <source>
        <dbReference type="Proteomes" id="UP000276349"/>
    </source>
</evidence>
<name>A0A3S0QNM2_9BACI</name>
<dbReference type="Proteomes" id="UP000276349">
    <property type="component" value="Unassembled WGS sequence"/>
</dbReference>
<protein>
    <recommendedName>
        <fullName evidence="3">LysM domain-containing protein</fullName>
    </recommendedName>
</protein>
<sequence length="111" mass="12347">MRFLIFTVVFFLIAAVIKIDLTEGTVPLAAFNGEEELECNQQIAVRTVSVITTDGDSVQSLFAAYPSKINISLPERMAHFYELNPHLIKQAMIPGELVKIPIYDEAESNCS</sequence>
<gene>
    <name evidence="1" type="ORF">EKG35_19090</name>
</gene>
<proteinExistence type="predicted"/>
<dbReference type="AlphaFoldDB" id="A0A3S0QNM2"/>
<comment type="caution">
    <text evidence="1">The sequence shown here is derived from an EMBL/GenBank/DDBJ whole genome shotgun (WGS) entry which is preliminary data.</text>
</comment>
<evidence type="ECO:0008006" key="3">
    <source>
        <dbReference type="Google" id="ProtNLM"/>
    </source>
</evidence>
<evidence type="ECO:0000313" key="1">
    <source>
        <dbReference type="EMBL" id="RTQ87431.1"/>
    </source>
</evidence>
<reference evidence="1 2" key="1">
    <citation type="submission" date="2018-12" db="EMBL/GenBank/DDBJ databases">
        <authorList>
            <person name="Yu L."/>
        </authorList>
    </citation>
    <scope>NUCLEOTIDE SEQUENCE [LARGE SCALE GENOMIC DNA]</scope>
    <source>
        <strain evidence="1 2">S5H2222</strain>
    </source>
</reference>